<evidence type="ECO:0000259" key="11">
    <source>
        <dbReference type="PROSITE" id="PS50929"/>
    </source>
</evidence>
<dbReference type="InterPro" id="IPR039421">
    <property type="entry name" value="Type_1_exporter"/>
</dbReference>
<evidence type="ECO:0000259" key="10">
    <source>
        <dbReference type="PROSITE" id="PS50893"/>
    </source>
</evidence>
<evidence type="ECO:0000313" key="13">
    <source>
        <dbReference type="Proteomes" id="UP001597405"/>
    </source>
</evidence>
<dbReference type="Gene3D" id="3.40.50.300">
    <property type="entry name" value="P-loop containing nucleotide triphosphate hydrolases"/>
    <property type="match status" value="1"/>
</dbReference>
<dbReference type="SMART" id="SM00382">
    <property type="entry name" value="AAA"/>
    <property type="match status" value="1"/>
</dbReference>
<keyword evidence="3 9" id="KW-0812">Transmembrane</keyword>
<evidence type="ECO:0000256" key="2">
    <source>
        <dbReference type="ARBA" id="ARBA00005417"/>
    </source>
</evidence>
<feature type="transmembrane region" description="Helical" evidence="9">
    <location>
        <begin position="29"/>
        <end position="54"/>
    </location>
</feature>
<dbReference type="SUPFAM" id="SSF90123">
    <property type="entry name" value="ABC transporter transmembrane region"/>
    <property type="match status" value="1"/>
</dbReference>
<dbReference type="InterPro" id="IPR017871">
    <property type="entry name" value="ABC_transporter-like_CS"/>
</dbReference>
<reference evidence="13" key="1">
    <citation type="journal article" date="2019" name="Int. J. Syst. Evol. Microbiol.">
        <title>The Global Catalogue of Microorganisms (GCM) 10K type strain sequencing project: providing services to taxonomists for standard genome sequencing and annotation.</title>
        <authorList>
            <consortium name="The Broad Institute Genomics Platform"/>
            <consortium name="The Broad Institute Genome Sequencing Center for Infectious Disease"/>
            <person name="Wu L."/>
            <person name="Ma J."/>
        </authorList>
    </citation>
    <scope>NUCLEOTIDE SEQUENCE [LARGE SCALE GENOMIC DNA]</scope>
    <source>
        <strain evidence="13">CGMCC 1.16225</strain>
    </source>
</reference>
<keyword evidence="5" id="KW-0067">ATP-binding</keyword>
<comment type="similarity">
    <text evidence="2">Belongs to the ABC transporter superfamily.</text>
</comment>
<dbReference type="PROSITE" id="PS50893">
    <property type="entry name" value="ABC_TRANSPORTER_2"/>
    <property type="match status" value="1"/>
</dbReference>
<evidence type="ECO:0000313" key="12">
    <source>
        <dbReference type="EMBL" id="MFD1983546.1"/>
    </source>
</evidence>
<gene>
    <name evidence="12" type="ORF">ACFSOZ_12790</name>
</gene>
<dbReference type="EMBL" id="JBHUGZ010000007">
    <property type="protein sequence ID" value="MFD1983546.1"/>
    <property type="molecule type" value="Genomic_DNA"/>
</dbReference>
<dbReference type="PROSITE" id="PS50929">
    <property type="entry name" value="ABC_TM1F"/>
    <property type="match status" value="1"/>
</dbReference>
<comment type="caution">
    <text evidence="12">The sequence shown here is derived from an EMBL/GenBank/DDBJ whole genome shotgun (WGS) entry which is preliminary data.</text>
</comment>
<evidence type="ECO:0000256" key="8">
    <source>
        <dbReference type="SAM" id="MobiDB-lite"/>
    </source>
</evidence>
<organism evidence="12 13">
    <name type="scientific">Mesorhizobium newzealandense</name>
    <dbReference type="NCBI Taxonomy" id="1300302"/>
    <lineage>
        <taxon>Bacteria</taxon>
        <taxon>Pseudomonadati</taxon>
        <taxon>Pseudomonadota</taxon>
        <taxon>Alphaproteobacteria</taxon>
        <taxon>Hyphomicrobiales</taxon>
        <taxon>Phyllobacteriaceae</taxon>
        <taxon>Mesorhizobium</taxon>
    </lineage>
</organism>
<comment type="subcellular location">
    <subcellularLocation>
        <location evidence="1">Cell membrane</location>
        <topology evidence="1">Multi-pass membrane protein</topology>
    </subcellularLocation>
</comment>
<dbReference type="InterPro" id="IPR003439">
    <property type="entry name" value="ABC_transporter-like_ATP-bd"/>
</dbReference>
<dbReference type="InterPro" id="IPR027417">
    <property type="entry name" value="P-loop_NTPase"/>
</dbReference>
<dbReference type="Pfam" id="PF00005">
    <property type="entry name" value="ABC_tran"/>
    <property type="match status" value="1"/>
</dbReference>
<feature type="region of interest" description="Disordered" evidence="8">
    <location>
        <begin position="573"/>
        <end position="597"/>
    </location>
</feature>
<dbReference type="InterPro" id="IPR036640">
    <property type="entry name" value="ABC1_TM_sf"/>
</dbReference>
<dbReference type="PROSITE" id="PS00211">
    <property type="entry name" value="ABC_TRANSPORTER_1"/>
    <property type="match status" value="1"/>
</dbReference>
<evidence type="ECO:0000256" key="1">
    <source>
        <dbReference type="ARBA" id="ARBA00004651"/>
    </source>
</evidence>
<dbReference type="NCBIfam" id="TIGR01842">
    <property type="entry name" value="type_I_sec_PrtD"/>
    <property type="match status" value="1"/>
</dbReference>
<dbReference type="InterPro" id="IPR003593">
    <property type="entry name" value="AAA+_ATPase"/>
</dbReference>
<accession>A0ABW4UBF8</accession>
<feature type="transmembrane region" description="Helical" evidence="9">
    <location>
        <begin position="66"/>
        <end position="89"/>
    </location>
</feature>
<evidence type="ECO:0000256" key="5">
    <source>
        <dbReference type="ARBA" id="ARBA00022840"/>
    </source>
</evidence>
<keyword evidence="6 9" id="KW-1133">Transmembrane helix</keyword>
<dbReference type="InterPro" id="IPR010128">
    <property type="entry name" value="ATPase_T1SS_PrtD-like"/>
</dbReference>
<dbReference type="InterPro" id="IPR011527">
    <property type="entry name" value="ABC1_TM_dom"/>
</dbReference>
<sequence>MAIQIQNRGGSRAAPTGLSAPSRALRSCAAALVCVALFSGMINLLGLTGSLYMLQVYDRVLPSHSIPTLTVLSIAMAGLYIAYGLLDLLRLRLLARIGRRFDTSLQPAVFALSVSLPLRSGQEGTRLQPIGDLDQIRSFISGSGPTAFFDLPWLPFYLVGIFFLHPLLGALATAGAIVSVLLTLVAEGLSRGPVKRAMESSISRKQLSDAGRRNAEVVRALGMGPRIGRLWQDRSEAYLANQLRITDVVGATGTVSRTWRMILQSLMLGLGAYLVIEGEASPGVMIATSIMLARALSPVDLVIANWRPWVSARQSYGRLKQMLRNADAQEAPLTLPRPRETLSVEAISVGAPGQQKPIIQNVAFSLQAGAGLGVIGASASGKSTLARALVGAWTPLRGTVRLDAAALDQFDEEALGRDIGYLPQDIELFEGTVAENINRFNANASADAVVAAAEAAGVKQMILRLSDGFQTRIGEGGSALSGGQRQMVGLARALYGDPFLVVLDEPNSNLDGEGDIALGTAIRGVRDRGGIIVVIAHRPAALANIDNVLVMAGGTVQAMGPRDEVLAKMTRPANVRPEQNPGGERAPTVVTLHDRRP</sequence>
<evidence type="ECO:0000256" key="4">
    <source>
        <dbReference type="ARBA" id="ARBA00022741"/>
    </source>
</evidence>
<dbReference type="Pfam" id="PF00664">
    <property type="entry name" value="ABC_membrane"/>
    <property type="match status" value="1"/>
</dbReference>
<feature type="transmembrane region" description="Helical" evidence="9">
    <location>
        <begin position="156"/>
        <end position="186"/>
    </location>
</feature>
<keyword evidence="4" id="KW-0547">Nucleotide-binding</keyword>
<dbReference type="PANTHER" id="PTHR24221">
    <property type="entry name" value="ATP-BINDING CASSETTE SUB-FAMILY B"/>
    <property type="match status" value="1"/>
</dbReference>
<dbReference type="SUPFAM" id="SSF52540">
    <property type="entry name" value="P-loop containing nucleoside triphosphate hydrolases"/>
    <property type="match status" value="1"/>
</dbReference>
<feature type="domain" description="ABC transmembrane type-1" evidence="11">
    <location>
        <begin position="35"/>
        <end position="311"/>
    </location>
</feature>
<evidence type="ECO:0000256" key="7">
    <source>
        <dbReference type="ARBA" id="ARBA00023136"/>
    </source>
</evidence>
<proteinExistence type="inferred from homology"/>
<evidence type="ECO:0000256" key="9">
    <source>
        <dbReference type="SAM" id="Phobius"/>
    </source>
</evidence>
<keyword evidence="7 9" id="KW-0472">Membrane</keyword>
<dbReference type="PANTHER" id="PTHR24221:SF248">
    <property type="entry name" value="ABC TRANSPORTER TRANSMEMBRANE REGION"/>
    <property type="match status" value="1"/>
</dbReference>
<protein>
    <submittedName>
        <fullName evidence="12">Type I secretion system permease/ATPase</fullName>
    </submittedName>
</protein>
<dbReference type="Proteomes" id="UP001597405">
    <property type="component" value="Unassembled WGS sequence"/>
</dbReference>
<feature type="domain" description="ABC transporter" evidence="10">
    <location>
        <begin position="342"/>
        <end position="578"/>
    </location>
</feature>
<name>A0ABW4UBF8_9HYPH</name>
<evidence type="ECO:0000256" key="6">
    <source>
        <dbReference type="ARBA" id="ARBA00022989"/>
    </source>
</evidence>
<evidence type="ECO:0000256" key="3">
    <source>
        <dbReference type="ARBA" id="ARBA00022692"/>
    </source>
</evidence>
<dbReference type="RefSeq" id="WP_379097986.1">
    <property type="nucleotide sequence ID" value="NZ_JBHUGZ010000007.1"/>
</dbReference>
<keyword evidence="13" id="KW-1185">Reference proteome</keyword>
<dbReference type="Gene3D" id="1.20.1560.10">
    <property type="entry name" value="ABC transporter type 1, transmembrane domain"/>
    <property type="match status" value="1"/>
</dbReference>